<keyword evidence="2" id="KW-0732">Signal</keyword>
<evidence type="ECO:0000313" key="4">
    <source>
        <dbReference type="Proteomes" id="UP000184356"/>
    </source>
</evidence>
<gene>
    <name evidence="3" type="ORF">ASPSYDRAFT_1179252</name>
</gene>
<evidence type="ECO:0000256" key="1">
    <source>
        <dbReference type="SAM" id="MobiDB-lite"/>
    </source>
</evidence>
<dbReference type="VEuPathDB" id="FungiDB:ASPSYDRAFT_1179252"/>
<reference evidence="4" key="1">
    <citation type="journal article" date="2017" name="Genome Biol.">
        <title>Comparative genomics reveals high biological diversity and specific adaptations in the industrially and medically important fungal genus Aspergillus.</title>
        <authorList>
            <person name="de Vries R.P."/>
            <person name="Riley R."/>
            <person name="Wiebenga A."/>
            <person name="Aguilar-Osorio G."/>
            <person name="Amillis S."/>
            <person name="Uchima C.A."/>
            <person name="Anderluh G."/>
            <person name="Asadollahi M."/>
            <person name="Askin M."/>
            <person name="Barry K."/>
            <person name="Battaglia E."/>
            <person name="Bayram O."/>
            <person name="Benocci T."/>
            <person name="Braus-Stromeyer S.A."/>
            <person name="Caldana C."/>
            <person name="Canovas D."/>
            <person name="Cerqueira G.C."/>
            <person name="Chen F."/>
            <person name="Chen W."/>
            <person name="Choi C."/>
            <person name="Clum A."/>
            <person name="Dos Santos R.A."/>
            <person name="Damasio A.R."/>
            <person name="Diallinas G."/>
            <person name="Emri T."/>
            <person name="Fekete E."/>
            <person name="Flipphi M."/>
            <person name="Freyberg S."/>
            <person name="Gallo A."/>
            <person name="Gournas C."/>
            <person name="Habgood R."/>
            <person name="Hainaut M."/>
            <person name="Harispe M.L."/>
            <person name="Henrissat B."/>
            <person name="Hilden K.S."/>
            <person name="Hope R."/>
            <person name="Hossain A."/>
            <person name="Karabika E."/>
            <person name="Karaffa L."/>
            <person name="Karanyi Z."/>
            <person name="Krasevec N."/>
            <person name="Kuo A."/>
            <person name="Kusch H."/>
            <person name="LaButti K."/>
            <person name="Lagendijk E.L."/>
            <person name="Lapidus A."/>
            <person name="Levasseur A."/>
            <person name="Lindquist E."/>
            <person name="Lipzen A."/>
            <person name="Logrieco A.F."/>
            <person name="MacCabe A."/>
            <person name="Maekelae M.R."/>
            <person name="Malavazi I."/>
            <person name="Melin P."/>
            <person name="Meyer V."/>
            <person name="Mielnichuk N."/>
            <person name="Miskei M."/>
            <person name="Molnar A.P."/>
            <person name="Mule G."/>
            <person name="Ngan C.Y."/>
            <person name="Orejas M."/>
            <person name="Orosz E."/>
            <person name="Ouedraogo J.P."/>
            <person name="Overkamp K.M."/>
            <person name="Park H.-S."/>
            <person name="Perrone G."/>
            <person name="Piumi F."/>
            <person name="Punt P.J."/>
            <person name="Ram A.F."/>
            <person name="Ramon A."/>
            <person name="Rauscher S."/>
            <person name="Record E."/>
            <person name="Riano-Pachon D.M."/>
            <person name="Robert V."/>
            <person name="Roehrig J."/>
            <person name="Ruller R."/>
            <person name="Salamov A."/>
            <person name="Salih N.S."/>
            <person name="Samson R.A."/>
            <person name="Sandor E."/>
            <person name="Sanguinetti M."/>
            <person name="Schuetze T."/>
            <person name="Sepcic K."/>
            <person name="Shelest E."/>
            <person name="Sherlock G."/>
            <person name="Sophianopoulou V."/>
            <person name="Squina F.M."/>
            <person name="Sun H."/>
            <person name="Susca A."/>
            <person name="Todd R.B."/>
            <person name="Tsang A."/>
            <person name="Unkles S.E."/>
            <person name="van de Wiele N."/>
            <person name="van Rossen-Uffink D."/>
            <person name="Oliveira J.V."/>
            <person name="Vesth T.C."/>
            <person name="Visser J."/>
            <person name="Yu J.-H."/>
            <person name="Zhou M."/>
            <person name="Andersen M.R."/>
            <person name="Archer D.B."/>
            <person name="Baker S.E."/>
            <person name="Benoit I."/>
            <person name="Brakhage A.A."/>
            <person name="Braus G.H."/>
            <person name="Fischer R."/>
            <person name="Frisvad J.C."/>
            <person name="Goldman G.H."/>
            <person name="Houbraken J."/>
            <person name="Oakley B."/>
            <person name="Pocsi I."/>
            <person name="Scazzocchio C."/>
            <person name="Seiboth B."/>
            <person name="vanKuyk P.A."/>
            <person name="Wortman J."/>
            <person name="Dyer P.S."/>
            <person name="Grigoriev I.V."/>
        </authorList>
    </citation>
    <scope>NUCLEOTIDE SEQUENCE [LARGE SCALE GENOMIC DNA]</scope>
    <source>
        <strain evidence="4">CBS 593.65</strain>
    </source>
</reference>
<dbReference type="RefSeq" id="XP_040701077.1">
    <property type="nucleotide sequence ID" value="XM_040840340.1"/>
</dbReference>
<evidence type="ECO:0000256" key="2">
    <source>
        <dbReference type="SAM" id="SignalP"/>
    </source>
</evidence>
<keyword evidence="4" id="KW-1185">Reference proteome</keyword>
<dbReference type="GeneID" id="63756413"/>
<feature type="chain" id="PRO_5012499359" evidence="2">
    <location>
        <begin position="24"/>
        <end position="86"/>
    </location>
</feature>
<dbReference type="AlphaFoldDB" id="A0A1L9TCY9"/>
<name>A0A1L9TCY9_9EURO</name>
<accession>A0A1L9TCY9</accession>
<proteinExistence type="predicted"/>
<dbReference type="EMBL" id="KV878588">
    <property type="protein sequence ID" value="OJJ57271.1"/>
    <property type="molecule type" value="Genomic_DNA"/>
</dbReference>
<organism evidence="3 4">
    <name type="scientific">Aspergillus sydowii CBS 593.65</name>
    <dbReference type="NCBI Taxonomy" id="1036612"/>
    <lineage>
        <taxon>Eukaryota</taxon>
        <taxon>Fungi</taxon>
        <taxon>Dikarya</taxon>
        <taxon>Ascomycota</taxon>
        <taxon>Pezizomycotina</taxon>
        <taxon>Eurotiomycetes</taxon>
        <taxon>Eurotiomycetidae</taxon>
        <taxon>Eurotiales</taxon>
        <taxon>Aspergillaceae</taxon>
        <taxon>Aspergillus</taxon>
        <taxon>Aspergillus subgen. Nidulantes</taxon>
    </lineage>
</organism>
<evidence type="ECO:0000313" key="3">
    <source>
        <dbReference type="EMBL" id="OJJ57271.1"/>
    </source>
</evidence>
<protein>
    <submittedName>
        <fullName evidence="3">Uncharacterized protein</fullName>
    </submittedName>
</protein>
<feature type="signal peptide" evidence="2">
    <location>
        <begin position="1"/>
        <end position="23"/>
    </location>
</feature>
<dbReference type="Proteomes" id="UP000184356">
    <property type="component" value="Unassembled WGS sequence"/>
</dbReference>
<feature type="region of interest" description="Disordered" evidence="1">
    <location>
        <begin position="65"/>
        <end position="86"/>
    </location>
</feature>
<sequence>MSMHGRMSIWIICLLACSTMVSKHSPYSSVYPSGQEGSVKKPGWFSWLFRPSAAWLLRPEKKGFDPSGHDWPDSMLSGSPDHGGNL</sequence>